<reference evidence="1" key="1">
    <citation type="journal article" date="2020" name="Stud. Mycol.">
        <title>101 Dothideomycetes genomes: a test case for predicting lifestyles and emergence of pathogens.</title>
        <authorList>
            <person name="Haridas S."/>
            <person name="Albert R."/>
            <person name="Binder M."/>
            <person name="Bloem J."/>
            <person name="Labutti K."/>
            <person name="Salamov A."/>
            <person name="Andreopoulos B."/>
            <person name="Baker S."/>
            <person name="Barry K."/>
            <person name="Bills G."/>
            <person name="Bluhm B."/>
            <person name="Cannon C."/>
            <person name="Castanera R."/>
            <person name="Culley D."/>
            <person name="Daum C."/>
            <person name="Ezra D."/>
            <person name="Gonzalez J."/>
            <person name="Henrissat B."/>
            <person name="Kuo A."/>
            <person name="Liang C."/>
            <person name="Lipzen A."/>
            <person name="Lutzoni F."/>
            <person name="Magnuson J."/>
            <person name="Mondo S."/>
            <person name="Nolan M."/>
            <person name="Ohm R."/>
            <person name="Pangilinan J."/>
            <person name="Park H.-J."/>
            <person name="Ramirez L."/>
            <person name="Alfaro M."/>
            <person name="Sun H."/>
            <person name="Tritt A."/>
            <person name="Yoshinaga Y."/>
            <person name="Zwiers L.-H."/>
            <person name="Turgeon B."/>
            <person name="Goodwin S."/>
            <person name="Spatafora J."/>
            <person name="Crous P."/>
            <person name="Grigoriev I."/>
        </authorList>
    </citation>
    <scope>NUCLEOTIDE SEQUENCE</scope>
    <source>
        <strain evidence="1">CBS 122368</strain>
    </source>
</reference>
<name>A0A6A6J3J8_9PLEO</name>
<organism evidence="1 2">
    <name type="scientific">Trematosphaeria pertusa</name>
    <dbReference type="NCBI Taxonomy" id="390896"/>
    <lineage>
        <taxon>Eukaryota</taxon>
        <taxon>Fungi</taxon>
        <taxon>Dikarya</taxon>
        <taxon>Ascomycota</taxon>
        <taxon>Pezizomycotina</taxon>
        <taxon>Dothideomycetes</taxon>
        <taxon>Pleosporomycetidae</taxon>
        <taxon>Pleosporales</taxon>
        <taxon>Massarineae</taxon>
        <taxon>Trematosphaeriaceae</taxon>
        <taxon>Trematosphaeria</taxon>
    </lineage>
</organism>
<keyword evidence="2" id="KW-1185">Reference proteome</keyword>
<dbReference type="Proteomes" id="UP000800094">
    <property type="component" value="Unassembled WGS sequence"/>
</dbReference>
<protein>
    <submittedName>
        <fullName evidence="1">Uncharacterized protein</fullName>
    </submittedName>
</protein>
<gene>
    <name evidence="1" type="ORF">BU26DRAFT_558556</name>
</gene>
<dbReference type="EMBL" id="ML987189">
    <property type="protein sequence ID" value="KAF2257148.1"/>
    <property type="molecule type" value="Genomic_DNA"/>
</dbReference>
<evidence type="ECO:0000313" key="1">
    <source>
        <dbReference type="EMBL" id="KAF2257148.1"/>
    </source>
</evidence>
<sequence length="247" mass="28138">MASMTPPYQPPSVSMYQPLVLSPRCSTESDDSTRVCERGPCVSESLSATGEEIDYGAQTPDIACKDCPDETLVVQQFRSSRRASAPSFLKPFQRLMRKRPELSIPRDLASITTTHAQRGSYTSDAPQKDRSAANQYYSKLLHGISNPFKETMMKDLVEYLSDSTPICGDMEDFCKMAMCIIYILRNSRHEKDRERAVDALETYLKDLIDTKFPDPILILWWLMADVEVHWVMVTKQMHLSSNKHQVD</sequence>
<evidence type="ECO:0000313" key="2">
    <source>
        <dbReference type="Proteomes" id="UP000800094"/>
    </source>
</evidence>
<dbReference type="RefSeq" id="XP_033692152.1">
    <property type="nucleotide sequence ID" value="XM_033832578.1"/>
</dbReference>
<dbReference type="AlphaFoldDB" id="A0A6A6J3J8"/>
<proteinExistence type="predicted"/>
<dbReference type="GeneID" id="54585908"/>
<accession>A0A6A6J3J8</accession>